<feature type="compositionally biased region" description="Polar residues" evidence="7">
    <location>
        <begin position="161"/>
        <end position="171"/>
    </location>
</feature>
<dbReference type="CDD" id="cd08760">
    <property type="entry name" value="Cyt_b561_FRRS1_like"/>
    <property type="match status" value="1"/>
</dbReference>
<keyword evidence="4" id="KW-0249">Electron transport</keyword>
<keyword evidence="9" id="KW-0732">Signal</keyword>
<evidence type="ECO:0000256" key="2">
    <source>
        <dbReference type="ARBA" id="ARBA00022448"/>
    </source>
</evidence>
<feature type="domain" description="Cytochrome b561" evidence="10">
    <location>
        <begin position="274"/>
        <end position="378"/>
    </location>
</feature>
<accession>A0A7S3L4I6</accession>
<reference evidence="11" key="1">
    <citation type="submission" date="2021-01" db="EMBL/GenBank/DDBJ databases">
        <authorList>
            <person name="Corre E."/>
            <person name="Pelletier E."/>
            <person name="Niang G."/>
            <person name="Scheremetjew M."/>
            <person name="Finn R."/>
            <person name="Kale V."/>
            <person name="Holt S."/>
            <person name="Cochrane G."/>
            <person name="Meng A."/>
            <person name="Brown T."/>
            <person name="Cohen L."/>
        </authorList>
    </citation>
    <scope>NUCLEOTIDE SEQUENCE</scope>
    <source>
        <strain evidence="11">CCMP127</strain>
    </source>
</reference>
<feature type="transmembrane region" description="Helical" evidence="8">
    <location>
        <begin position="438"/>
        <end position="458"/>
    </location>
</feature>
<keyword evidence="2" id="KW-0813">Transport</keyword>
<feature type="region of interest" description="Disordered" evidence="7">
    <location>
        <begin position="127"/>
        <end position="171"/>
    </location>
</feature>
<feature type="compositionally biased region" description="Basic and acidic residues" evidence="7">
    <location>
        <begin position="406"/>
        <end position="415"/>
    </location>
</feature>
<dbReference type="PANTHER" id="PTHR23130">
    <property type="entry name" value="CYTOCHROME B561 AND DOMON DOMAIN-CONTAINING PROTEIN"/>
    <property type="match status" value="1"/>
</dbReference>
<dbReference type="EMBL" id="HBIM01008732">
    <property type="protein sequence ID" value="CAE0409810.1"/>
    <property type="molecule type" value="Transcribed_RNA"/>
</dbReference>
<feature type="region of interest" description="Disordered" evidence="7">
    <location>
        <begin position="384"/>
        <end position="418"/>
    </location>
</feature>
<comment type="subcellular location">
    <subcellularLocation>
        <location evidence="1">Membrane</location>
    </subcellularLocation>
</comment>
<feature type="region of interest" description="Disordered" evidence="7">
    <location>
        <begin position="230"/>
        <end position="267"/>
    </location>
</feature>
<keyword evidence="3 8" id="KW-0812">Transmembrane</keyword>
<feature type="transmembrane region" description="Helical" evidence="8">
    <location>
        <begin position="312"/>
        <end position="332"/>
    </location>
</feature>
<dbReference type="InterPro" id="IPR006593">
    <property type="entry name" value="Cyt_b561/ferric_Rdtase_TM"/>
</dbReference>
<protein>
    <recommendedName>
        <fullName evidence="10">Cytochrome b561 domain-containing protein</fullName>
    </recommendedName>
</protein>
<evidence type="ECO:0000259" key="10">
    <source>
        <dbReference type="SMART" id="SM00665"/>
    </source>
</evidence>
<feature type="compositionally biased region" description="Low complexity" evidence="7">
    <location>
        <begin position="237"/>
        <end position="248"/>
    </location>
</feature>
<dbReference type="AlphaFoldDB" id="A0A7S3L4I6"/>
<evidence type="ECO:0000256" key="5">
    <source>
        <dbReference type="ARBA" id="ARBA00022989"/>
    </source>
</evidence>
<dbReference type="Gene3D" id="1.20.120.1770">
    <property type="match status" value="1"/>
</dbReference>
<evidence type="ECO:0000256" key="1">
    <source>
        <dbReference type="ARBA" id="ARBA00004370"/>
    </source>
</evidence>
<evidence type="ECO:0000313" key="11">
    <source>
        <dbReference type="EMBL" id="CAE0409810.1"/>
    </source>
</evidence>
<sequence length="497" mass="54995">MKSWPTRRAAVIMRLFTRLLLSELLLQPSAAAAAAASTVTATATATTDGALVCTQRLDHGVTVQYYHDWRTRSSGADEDSSFVSLRITRPKRAWLGVAAQDEGGPFFVGLPDPGHVRVLPLPPLPPPPLLLLQQRKGEDHHHHPSGSSSNQEDEAVRRIQKSSSIQQTPTHTTLSLTFPWDELKHDDGDHHSQYHRHIYVASGVENTYGEPDFVLSVALDPVQDCWTKEKQGEQDASFSSSSSSSSSSTARHRKLQTQPASGGSRTANQNVWKAHGILMTAAWAIIIPLAVTTSLVRELLSDGSWFYIHRFLNSLAVLCVVTAFVLAFYAIHQEDDQSHFRKTDHRAIGVSALFLVMIQAILGYARPQREIEAIEAGVVVADEAKTSPQPPPQPTPEDGIVPNTTDPERKEKAADKEDDDEAIELTDLRKLWSLQHRLVGFCLVGVCWYNIHRGIVLYEDRFGDILTDRSTTAIFWGGMIGFVISVFVLVTVVRSFT</sequence>
<evidence type="ECO:0000256" key="6">
    <source>
        <dbReference type="ARBA" id="ARBA00023136"/>
    </source>
</evidence>
<gene>
    <name evidence="11" type="ORF">ACOF00016_LOCUS7404</name>
</gene>
<evidence type="ECO:0000256" key="9">
    <source>
        <dbReference type="SAM" id="SignalP"/>
    </source>
</evidence>
<name>A0A7S3L4I6_9STRA</name>
<feature type="transmembrane region" description="Helical" evidence="8">
    <location>
        <begin position="277"/>
        <end position="300"/>
    </location>
</feature>
<evidence type="ECO:0000256" key="7">
    <source>
        <dbReference type="SAM" id="MobiDB-lite"/>
    </source>
</evidence>
<feature type="transmembrane region" description="Helical" evidence="8">
    <location>
        <begin position="473"/>
        <end position="493"/>
    </location>
</feature>
<dbReference type="Pfam" id="PF03188">
    <property type="entry name" value="Cytochrom_B561"/>
    <property type="match status" value="1"/>
</dbReference>
<organism evidence="11">
    <name type="scientific">Amphora coffeiformis</name>
    <dbReference type="NCBI Taxonomy" id="265554"/>
    <lineage>
        <taxon>Eukaryota</taxon>
        <taxon>Sar</taxon>
        <taxon>Stramenopiles</taxon>
        <taxon>Ochrophyta</taxon>
        <taxon>Bacillariophyta</taxon>
        <taxon>Bacillariophyceae</taxon>
        <taxon>Bacillariophycidae</taxon>
        <taxon>Thalassiophysales</taxon>
        <taxon>Catenulaceae</taxon>
        <taxon>Amphora</taxon>
    </lineage>
</organism>
<feature type="compositionally biased region" description="Polar residues" evidence="7">
    <location>
        <begin position="256"/>
        <end position="267"/>
    </location>
</feature>
<evidence type="ECO:0000256" key="8">
    <source>
        <dbReference type="SAM" id="Phobius"/>
    </source>
</evidence>
<evidence type="ECO:0000256" key="4">
    <source>
        <dbReference type="ARBA" id="ARBA00022982"/>
    </source>
</evidence>
<dbReference type="PANTHER" id="PTHR23130:SF171">
    <property type="entry name" value="OS01G0895300 PROTEIN"/>
    <property type="match status" value="1"/>
</dbReference>
<dbReference type="SMART" id="SM00665">
    <property type="entry name" value="B561"/>
    <property type="match status" value="1"/>
</dbReference>
<feature type="signal peptide" evidence="9">
    <location>
        <begin position="1"/>
        <end position="31"/>
    </location>
</feature>
<keyword evidence="5 8" id="KW-1133">Transmembrane helix</keyword>
<feature type="transmembrane region" description="Helical" evidence="8">
    <location>
        <begin position="347"/>
        <end position="365"/>
    </location>
</feature>
<proteinExistence type="predicted"/>
<evidence type="ECO:0000256" key="3">
    <source>
        <dbReference type="ARBA" id="ARBA00022692"/>
    </source>
</evidence>
<feature type="chain" id="PRO_5030907168" description="Cytochrome b561 domain-containing protein" evidence="9">
    <location>
        <begin position="32"/>
        <end position="497"/>
    </location>
</feature>
<dbReference type="GO" id="GO:0016020">
    <property type="term" value="C:membrane"/>
    <property type="evidence" value="ECO:0007669"/>
    <property type="project" value="UniProtKB-SubCell"/>
</dbReference>
<keyword evidence="6 8" id="KW-0472">Membrane</keyword>